<proteinExistence type="inferred from homology"/>
<sequence length="438" mass="49137">MCRNLFSELGTLGRNNRTREGFFMKKLFVFSLLALLFFSVSAFGLVTLEYWTGFTGPDGSFMQELVDKFNEEHKDEIQVNMSTMLWADYNTKVPIALASGKGPDVGIAHVDNIRSLVSQGMLLPLDEYLEIMNMKEGDIVPSVWDAVHVDSNVYGIPLDVHPLVFYWNKDLFKEAGLDPENPPMTRDEFIKAAKLLTKDTNGDGTIDQWGTMIPVGWPNYFMWFSAFFSNGGVLFNEDLTKAAFNSPAGIDAMQFFVDLVFKHKVSPEKVQVDADIDAFKRGTCAMEFNGIWMLTDYMKVEGVSFGAGPVPQFGSERPANWAGSHTMVIYRQRKQDKERTEAAAKFVSWISNHSYEWALAGQIPANISVQNSPEFQSLPYHSTIAKGAQFVVFPPFFPKYGDATGPIWEALNLAILGQKTVEQALSDAERISNEILQD</sequence>
<dbReference type="CDD" id="cd14748">
    <property type="entry name" value="PBP2_UgpB"/>
    <property type="match status" value="1"/>
</dbReference>
<dbReference type="EMBL" id="DSBT01000069">
    <property type="protein sequence ID" value="HDP77035.1"/>
    <property type="molecule type" value="Genomic_DNA"/>
</dbReference>
<accession>A0A7C1CUC5</accession>
<dbReference type="GO" id="GO:0015768">
    <property type="term" value="P:maltose transport"/>
    <property type="evidence" value="ECO:0007669"/>
    <property type="project" value="TreeGrafter"/>
</dbReference>
<dbReference type="GO" id="GO:1901982">
    <property type="term" value="F:maltose binding"/>
    <property type="evidence" value="ECO:0007669"/>
    <property type="project" value="TreeGrafter"/>
</dbReference>
<dbReference type="InterPro" id="IPR006059">
    <property type="entry name" value="SBP"/>
</dbReference>
<evidence type="ECO:0000256" key="3">
    <source>
        <dbReference type="ARBA" id="ARBA00022729"/>
    </source>
</evidence>
<dbReference type="AlphaFoldDB" id="A0A7C1CUC5"/>
<dbReference type="Gene3D" id="3.40.190.10">
    <property type="entry name" value="Periplasmic binding protein-like II"/>
    <property type="match status" value="1"/>
</dbReference>
<dbReference type="Proteomes" id="UP000886198">
    <property type="component" value="Unassembled WGS sequence"/>
</dbReference>
<evidence type="ECO:0000256" key="2">
    <source>
        <dbReference type="ARBA" id="ARBA00022448"/>
    </source>
</evidence>
<evidence type="ECO:0000256" key="1">
    <source>
        <dbReference type="ARBA" id="ARBA00008520"/>
    </source>
</evidence>
<keyword evidence="2" id="KW-0813">Transport</keyword>
<dbReference type="PANTHER" id="PTHR30061">
    <property type="entry name" value="MALTOSE-BINDING PERIPLASMIC PROTEIN"/>
    <property type="match status" value="1"/>
</dbReference>
<name>A0A7C1CUC5_9BACT</name>
<reference evidence="4" key="1">
    <citation type="journal article" date="2020" name="mSystems">
        <title>Genome- and Community-Level Interaction Insights into Carbon Utilization and Element Cycling Functions of Hydrothermarchaeota in Hydrothermal Sediment.</title>
        <authorList>
            <person name="Zhou Z."/>
            <person name="Liu Y."/>
            <person name="Xu W."/>
            <person name="Pan J."/>
            <person name="Luo Z.H."/>
            <person name="Li M."/>
        </authorList>
    </citation>
    <scope>NUCLEOTIDE SEQUENCE [LARGE SCALE GENOMIC DNA]</scope>
    <source>
        <strain evidence="4">SpSt-1179</strain>
    </source>
</reference>
<comment type="caution">
    <text evidence="4">The sequence shown here is derived from an EMBL/GenBank/DDBJ whole genome shotgun (WGS) entry which is preliminary data.</text>
</comment>
<protein>
    <submittedName>
        <fullName evidence="4">ABC transporter substrate-binding protein</fullName>
    </submittedName>
</protein>
<dbReference type="GO" id="GO:0042956">
    <property type="term" value="P:maltodextrin transmembrane transport"/>
    <property type="evidence" value="ECO:0007669"/>
    <property type="project" value="TreeGrafter"/>
</dbReference>
<dbReference type="PANTHER" id="PTHR30061:SF50">
    <property type="entry name" value="MALTOSE_MALTODEXTRIN-BINDING PERIPLASMIC PROTEIN"/>
    <property type="match status" value="1"/>
</dbReference>
<dbReference type="Pfam" id="PF01547">
    <property type="entry name" value="SBP_bac_1"/>
    <property type="match status" value="1"/>
</dbReference>
<keyword evidence="3" id="KW-0732">Signal</keyword>
<dbReference type="SUPFAM" id="SSF53850">
    <property type="entry name" value="Periplasmic binding protein-like II"/>
    <property type="match status" value="1"/>
</dbReference>
<gene>
    <name evidence="4" type="ORF">ENN47_02390</name>
</gene>
<dbReference type="GO" id="GO:0055052">
    <property type="term" value="C:ATP-binding cassette (ABC) transporter complex, substrate-binding subunit-containing"/>
    <property type="evidence" value="ECO:0007669"/>
    <property type="project" value="TreeGrafter"/>
</dbReference>
<organism evidence="4">
    <name type="scientific">Mesotoga infera</name>
    <dbReference type="NCBI Taxonomy" id="1236046"/>
    <lineage>
        <taxon>Bacteria</taxon>
        <taxon>Thermotogati</taxon>
        <taxon>Thermotogota</taxon>
        <taxon>Thermotogae</taxon>
        <taxon>Kosmotogales</taxon>
        <taxon>Kosmotogaceae</taxon>
        <taxon>Mesotoga</taxon>
    </lineage>
</organism>
<comment type="similarity">
    <text evidence="1">Belongs to the bacterial solute-binding protein 1 family.</text>
</comment>
<evidence type="ECO:0000313" key="4">
    <source>
        <dbReference type="EMBL" id="HDP77035.1"/>
    </source>
</evidence>